<keyword evidence="3" id="KW-1185">Reference proteome</keyword>
<dbReference type="eggNOG" id="ENOG502QTR1">
    <property type="taxonomic scope" value="Eukaryota"/>
</dbReference>
<evidence type="ECO:0000313" key="2">
    <source>
        <dbReference type="EMBL" id="CCO16705.1"/>
    </source>
</evidence>
<dbReference type="SUPFAM" id="SSF141571">
    <property type="entry name" value="Pentapeptide repeat-like"/>
    <property type="match status" value="1"/>
</dbReference>
<dbReference type="Pfam" id="PF00805">
    <property type="entry name" value="Pentapeptide"/>
    <property type="match status" value="1"/>
</dbReference>
<gene>
    <name evidence="2" type="ORF">Bathy05g03090</name>
</gene>
<dbReference type="Proteomes" id="UP000198341">
    <property type="component" value="Chromosome 5"/>
</dbReference>
<dbReference type="KEGG" id="bpg:Bathy05g03090"/>
<organism evidence="2 3">
    <name type="scientific">Bathycoccus prasinos</name>
    <dbReference type="NCBI Taxonomy" id="41875"/>
    <lineage>
        <taxon>Eukaryota</taxon>
        <taxon>Viridiplantae</taxon>
        <taxon>Chlorophyta</taxon>
        <taxon>Mamiellophyceae</taxon>
        <taxon>Mamiellales</taxon>
        <taxon>Bathycoccaceae</taxon>
        <taxon>Bathycoccus</taxon>
    </lineage>
</organism>
<dbReference type="RefSeq" id="XP_007513147.1">
    <property type="nucleotide sequence ID" value="XM_007513085.1"/>
</dbReference>
<sequence>MADRGTEVRLPPIDNDPNRCERAFVGNTIGQANAVSDKTLDLRKCQYDNVSVKGITLSGALMVDSVFDNSDFSETVMSKVYATKASFKNVNFTNAVIDRATFDGSDMTGANFQNAVLTGVSYEGANLTGANFEEALIGDQDVKLLCLNPTVVDESRMQIGCKN</sequence>
<evidence type="ECO:0008006" key="4">
    <source>
        <dbReference type="Google" id="ProtNLM"/>
    </source>
</evidence>
<dbReference type="OrthoDB" id="9989223at2759"/>
<name>K8EW52_9CHLO</name>
<reference evidence="2 3" key="1">
    <citation type="submission" date="2011-10" db="EMBL/GenBank/DDBJ databases">
        <authorList>
            <person name="Genoscope - CEA"/>
        </authorList>
    </citation>
    <scope>NUCLEOTIDE SEQUENCE [LARGE SCALE GENOMIC DNA]</scope>
    <source>
        <strain evidence="2 3">RCC 1105</strain>
    </source>
</reference>
<dbReference type="AlphaFoldDB" id="K8EW52"/>
<protein>
    <recommendedName>
        <fullName evidence="4">Pentapeptide repeat-containing protein</fullName>
    </recommendedName>
</protein>
<dbReference type="PANTHER" id="PTHR47485">
    <property type="entry name" value="THYLAKOID LUMENAL 17.4 KDA PROTEIN, CHLOROPLASTIC"/>
    <property type="match status" value="1"/>
</dbReference>
<dbReference type="Gene3D" id="2.160.20.80">
    <property type="entry name" value="E3 ubiquitin-protein ligase SopA"/>
    <property type="match status" value="1"/>
</dbReference>
<dbReference type="PANTHER" id="PTHR47485:SF1">
    <property type="entry name" value="THYLAKOID LUMENAL 17.4 KDA PROTEIN, CHLOROPLASTIC"/>
    <property type="match status" value="1"/>
</dbReference>
<accession>K8EW52</accession>
<dbReference type="GeneID" id="19015812"/>
<evidence type="ECO:0000313" key="3">
    <source>
        <dbReference type="Proteomes" id="UP000198341"/>
    </source>
</evidence>
<keyword evidence="1" id="KW-0677">Repeat</keyword>
<dbReference type="EMBL" id="FO082274">
    <property type="protein sequence ID" value="CCO16705.1"/>
    <property type="molecule type" value="Genomic_DNA"/>
</dbReference>
<dbReference type="InterPro" id="IPR001646">
    <property type="entry name" value="5peptide_repeat"/>
</dbReference>
<evidence type="ECO:0000256" key="1">
    <source>
        <dbReference type="ARBA" id="ARBA00022737"/>
    </source>
</evidence>
<proteinExistence type="predicted"/>